<dbReference type="SUPFAM" id="SSF57256">
    <property type="entry name" value="Elafin-like"/>
    <property type="match status" value="2"/>
</dbReference>
<sequence>MEIAVLFFLLHLCYTSSPTTVSTKAQEGYCPQHATIKVTKPSCLQDSDCELHKKCCQMGRYTKCVKGGTLKIKHRGDCPVPGSNITMEYIKPCNGDSDCFGKDKCCPHRSKLVCLPPKEKKSCLRK</sequence>
<dbReference type="GO" id="GO:0005576">
    <property type="term" value="C:extracellular region"/>
    <property type="evidence" value="ECO:0007669"/>
    <property type="project" value="InterPro"/>
</dbReference>
<keyword evidence="1" id="KW-0732">Signal</keyword>
<evidence type="ECO:0000313" key="4">
    <source>
        <dbReference type="WBParaSite" id="TMUE_2000006702.1"/>
    </source>
</evidence>
<dbReference type="PROSITE" id="PS51390">
    <property type="entry name" value="WAP"/>
    <property type="match status" value="2"/>
</dbReference>
<evidence type="ECO:0000313" key="3">
    <source>
        <dbReference type="Proteomes" id="UP000046395"/>
    </source>
</evidence>
<evidence type="ECO:0000259" key="2">
    <source>
        <dbReference type="PROSITE" id="PS51390"/>
    </source>
</evidence>
<dbReference type="InterPro" id="IPR008197">
    <property type="entry name" value="WAP_dom"/>
</dbReference>
<feature type="domain" description="WAP" evidence="2">
    <location>
        <begin position="23"/>
        <end position="68"/>
    </location>
</feature>
<dbReference type="GO" id="GO:0030414">
    <property type="term" value="F:peptidase inhibitor activity"/>
    <property type="evidence" value="ECO:0007669"/>
    <property type="project" value="InterPro"/>
</dbReference>
<dbReference type="AlphaFoldDB" id="A0A5S6QIK9"/>
<dbReference type="InterPro" id="IPR036645">
    <property type="entry name" value="Elafin-like_sf"/>
</dbReference>
<dbReference type="Pfam" id="PF00095">
    <property type="entry name" value="WAP"/>
    <property type="match status" value="2"/>
</dbReference>
<dbReference type="WBParaSite" id="TMUE_2000006702.1">
    <property type="protein sequence ID" value="TMUE_2000006702.1"/>
    <property type="gene ID" value="WBGene00295055"/>
</dbReference>
<proteinExistence type="predicted"/>
<dbReference type="Proteomes" id="UP000046395">
    <property type="component" value="Unassembled WGS sequence"/>
</dbReference>
<accession>A0A5S6QIK9</accession>
<organism evidence="3 4">
    <name type="scientific">Trichuris muris</name>
    <name type="common">Mouse whipworm</name>
    <dbReference type="NCBI Taxonomy" id="70415"/>
    <lineage>
        <taxon>Eukaryota</taxon>
        <taxon>Metazoa</taxon>
        <taxon>Ecdysozoa</taxon>
        <taxon>Nematoda</taxon>
        <taxon>Enoplea</taxon>
        <taxon>Dorylaimia</taxon>
        <taxon>Trichinellida</taxon>
        <taxon>Trichuridae</taxon>
        <taxon>Trichuris</taxon>
    </lineage>
</organism>
<evidence type="ECO:0000256" key="1">
    <source>
        <dbReference type="SAM" id="SignalP"/>
    </source>
</evidence>
<name>A0A5S6QIK9_TRIMR</name>
<feature type="chain" id="PRO_5024458587" evidence="1">
    <location>
        <begin position="16"/>
        <end position="126"/>
    </location>
</feature>
<feature type="domain" description="WAP" evidence="2">
    <location>
        <begin position="71"/>
        <end position="118"/>
    </location>
</feature>
<dbReference type="Gene3D" id="4.10.75.10">
    <property type="entry name" value="Elafin-like"/>
    <property type="match status" value="2"/>
</dbReference>
<feature type="signal peptide" evidence="1">
    <location>
        <begin position="1"/>
        <end position="15"/>
    </location>
</feature>
<protein>
    <submittedName>
        <fullName evidence="4">WAP domain-containing protein</fullName>
    </submittedName>
</protein>
<reference evidence="4" key="1">
    <citation type="submission" date="2019-12" db="UniProtKB">
        <authorList>
            <consortium name="WormBaseParasite"/>
        </authorList>
    </citation>
    <scope>IDENTIFICATION</scope>
</reference>
<keyword evidence="3" id="KW-1185">Reference proteome</keyword>